<reference evidence="1" key="1">
    <citation type="journal article" date="2022" name="Int. J. Mol. Sci.">
        <title>Draft Genome of Tanacetum Coccineum: Genomic Comparison of Closely Related Tanacetum-Family Plants.</title>
        <authorList>
            <person name="Yamashiro T."/>
            <person name="Shiraishi A."/>
            <person name="Nakayama K."/>
            <person name="Satake H."/>
        </authorList>
    </citation>
    <scope>NUCLEOTIDE SEQUENCE</scope>
</reference>
<comment type="caution">
    <text evidence="1">The sequence shown here is derived from an EMBL/GenBank/DDBJ whole genome shotgun (WGS) entry which is preliminary data.</text>
</comment>
<dbReference type="InterPro" id="IPR029058">
    <property type="entry name" value="AB_hydrolase_fold"/>
</dbReference>
<gene>
    <name evidence="1" type="ORF">Tco_1028446</name>
</gene>
<evidence type="ECO:0000313" key="2">
    <source>
        <dbReference type="Proteomes" id="UP001151760"/>
    </source>
</evidence>
<dbReference type="SUPFAM" id="SSF53474">
    <property type="entry name" value="alpha/beta-Hydrolases"/>
    <property type="match status" value="1"/>
</dbReference>
<dbReference type="PANTHER" id="PTHR43329">
    <property type="entry name" value="EPOXIDE HYDROLASE"/>
    <property type="match status" value="1"/>
</dbReference>
<dbReference type="EMBL" id="BQNB010017963">
    <property type="protein sequence ID" value="GJT69160.1"/>
    <property type="molecule type" value="Genomic_DNA"/>
</dbReference>
<protein>
    <submittedName>
        <fullName evidence="1">Bifunctional epoxide hydrolase 2-like protein</fullName>
    </submittedName>
</protein>
<sequence length="114" mass="12881">MTLKNSQNICTVLAFRVINKVFVVAKDFGAMVADRFALFYLEKIAGIITLGVPFMRPNAPINHQPLPEGHSLKVEAPALFIMGEKDYVFKFPGMDEYLKNGEVKNYVPNLEIIY</sequence>
<keyword evidence="2" id="KW-1185">Reference proteome</keyword>
<dbReference type="Proteomes" id="UP001151760">
    <property type="component" value="Unassembled WGS sequence"/>
</dbReference>
<proteinExistence type="predicted"/>
<name>A0ABQ5G0Y8_9ASTR</name>
<reference evidence="1" key="2">
    <citation type="submission" date="2022-01" db="EMBL/GenBank/DDBJ databases">
        <authorList>
            <person name="Yamashiro T."/>
            <person name="Shiraishi A."/>
            <person name="Satake H."/>
            <person name="Nakayama K."/>
        </authorList>
    </citation>
    <scope>NUCLEOTIDE SEQUENCE</scope>
</reference>
<organism evidence="1 2">
    <name type="scientific">Tanacetum coccineum</name>
    <dbReference type="NCBI Taxonomy" id="301880"/>
    <lineage>
        <taxon>Eukaryota</taxon>
        <taxon>Viridiplantae</taxon>
        <taxon>Streptophyta</taxon>
        <taxon>Embryophyta</taxon>
        <taxon>Tracheophyta</taxon>
        <taxon>Spermatophyta</taxon>
        <taxon>Magnoliopsida</taxon>
        <taxon>eudicotyledons</taxon>
        <taxon>Gunneridae</taxon>
        <taxon>Pentapetalae</taxon>
        <taxon>asterids</taxon>
        <taxon>campanulids</taxon>
        <taxon>Asterales</taxon>
        <taxon>Asteraceae</taxon>
        <taxon>Asteroideae</taxon>
        <taxon>Anthemideae</taxon>
        <taxon>Anthemidinae</taxon>
        <taxon>Tanacetum</taxon>
    </lineage>
</organism>
<dbReference type="Gene3D" id="3.40.50.1820">
    <property type="entry name" value="alpha/beta hydrolase"/>
    <property type="match status" value="2"/>
</dbReference>
<accession>A0ABQ5G0Y8</accession>
<evidence type="ECO:0000313" key="1">
    <source>
        <dbReference type="EMBL" id="GJT69160.1"/>
    </source>
</evidence>